<dbReference type="EMBL" id="JARVUX010000014">
    <property type="protein sequence ID" value="MDH2337436.1"/>
    <property type="molecule type" value="Genomic_DNA"/>
</dbReference>
<gene>
    <name evidence="2" type="ORF">QDQ28_14755</name>
</gene>
<feature type="transmembrane region" description="Helical" evidence="1">
    <location>
        <begin position="282"/>
        <end position="300"/>
    </location>
</feature>
<feature type="transmembrane region" description="Helical" evidence="1">
    <location>
        <begin position="210"/>
        <end position="227"/>
    </location>
</feature>
<evidence type="ECO:0000313" key="3">
    <source>
        <dbReference type="Proteomes" id="UP001222958"/>
    </source>
</evidence>
<evidence type="ECO:0000313" key="2">
    <source>
        <dbReference type="EMBL" id="MDH2337436.1"/>
    </source>
</evidence>
<keyword evidence="1" id="KW-0472">Membrane</keyword>
<evidence type="ECO:0000256" key="1">
    <source>
        <dbReference type="SAM" id="Phobius"/>
    </source>
</evidence>
<name>A0AAP4A908_CLOPF</name>
<reference evidence="2" key="1">
    <citation type="submission" date="2023-04" db="EMBL/GenBank/DDBJ databases">
        <title>Epidemiological investigation of Clostridium perfringens isolated from cattle.</title>
        <authorList>
            <person name="Tian R."/>
        </authorList>
    </citation>
    <scope>NUCLEOTIDE SEQUENCE</scope>
    <source>
        <strain evidence="2">ZWCP172</strain>
    </source>
</reference>
<feature type="transmembrane region" description="Helical" evidence="1">
    <location>
        <begin position="156"/>
        <end position="176"/>
    </location>
</feature>
<feature type="transmembrane region" description="Helical" evidence="1">
    <location>
        <begin position="12"/>
        <end position="37"/>
    </location>
</feature>
<comment type="caution">
    <text evidence="2">The sequence shown here is derived from an EMBL/GenBank/DDBJ whole genome shotgun (WGS) entry which is preliminary data.</text>
</comment>
<accession>A0AAP4A908</accession>
<keyword evidence="1" id="KW-0812">Transmembrane</keyword>
<organism evidence="2 3">
    <name type="scientific">Clostridium perfringens</name>
    <dbReference type="NCBI Taxonomy" id="1502"/>
    <lineage>
        <taxon>Bacteria</taxon>
        <taxon>Bacillati</taxon>
        <taxon>Bacillota</taxon>
        <taxon>Clostridia</taxon>
        <taxon>Eubacteriales</taxon>
        <taxon>Clostridiaceae</taxon>
        <taxon>Clostridium</taxon>
    </lineage>
</organism>
<proteinExistence type="predicted"/>
<feature type="transmembrane region" description="Helical" evidence="1">
    <location>
        <begin position="73"/>
        <end position="95"/>
    </location>
</feature>
<dbReference type="Proteomes" id="UP001222958">
    <property type="component" value="Unassembled WGS sequence"/>
</dbReference>
<protein>
    <submittedName>
        <fullName evidence="2">Uncharacterized protein</fullName>
    </submittedName>
</protein>
<feature type="transmembrane region" description="Helical" evidence="1">
    <location>
        <begin position="183"/>
        <end position="204"/>
    </location>
</feature>
<feature type="transmembrane region" description="Helical" evidence="1">
    <location>
        <begin position="465"/>
        <end position="483"/>
    </location>
</feature>
<dbReference type="RefSeq" id="WP_279858368.1">
    <property type="nucleotide sequence ID" value="NZ_JARVUX010000014.1"/>
</dbReference>
<feature type="transmembrane region" description="Helical" evidence="1">
    <location>
        <begin position="254"/>
        <end position="270"/>
    </location>
</feature>
<keyword evidence="1" id="KW-1133">Transmembrane helix</keyword>
<feature type="transmembrane region" description="Helical" evidence="1">
    <location>
        <begin position="43"/>
        <end position="61"/>
    </location>
</feature>
<feature type="transmembrane region" description="Helical" evidence="1">
    <location>
        <begin position="411"/>
        <end position="428"/>
    </location>
</feature>
<feature type="transmembrane region" description="Helical" evidence="1">
    <location>
        <begin position="384"/>
        <end position="404"/>
    </location>
</feature>
<dbReference type="AlphaFoldDB" id="A0AAP4A908"/>
<feature type="transmembrane region" description="Helical" evidence="1">
    <location>
        <begin position="434"/>
        <end position="453"/>
    </location>
</feature>
<sequence length="529" mass="60897">MEKIQNNKVAYYSIIVSFMLLIFIGSIFIGSSLLFIFKISINKLNILIFPLISILISRYLLIKDKQNISWKFLILTLVLFYLLLIILGVLNNWIWDYSYDSLAYHQEGVIRLKDGWNPFYESSANVNIWVKHYTKAPWIFAANIYKITGRIESAKLLTSLLPIILLILSFGFFYLITNKRIKLSILASIVMAMSPINIAQVFTYYVDSELGIYIIILLITLILILFFKDLVYFKYFALVNIATFLVNIKFTGLAYAGVILGAFVLCNFIYNNKKYNIKLITFLIFSFIFSVCIIGFNPYVTNTINNGNPLYPLAGKDKIDIMTSNTPASFRYDGQFEKLIKSLLAMPTQENNKGYVANSFKELLSVQDGTIELYATTDARLRGFGIYSIIIIPIAGIVLLYILISCKNKKIRVCSLIFLVSILSAIIYCGEFWWARYVAFIWAFPVLLGVLMCQRKCKFEKFIGWLLLILMLVNSTITLPGIIKKRLSWSVGMKNQVINQQVMKIHRDNFTLSFINKANEFNKKYELFD</sequence>